<dbReference type="OrthoDB" id="551053at2759"/>
<gene>
    <name evidence="4" type="ORF">OCBIM_22029943mg</name>
</gene>
<protein>
    <recommendedName>
        <fullName evidence="1">ATP-dependent DNA helicase</fullName>
        <ecNumber evidence="1">5.6.2.3</ecNumber>
    </recommendedName>
</protein>
<dbReference type="STRING" id="37653.A0A0L8I7D2"/>
<feature type="domain" description="DNA helicase Pif1-like DEAD-box helicase" evidence="3">
    <location>
        <begin position="323"/>
        <end position="385"/>
    </location>
</feature>
<keyword evidence="1" id="KW-0378">Hydrolase</keyword>
<proteinExistence type="inferred from homology"/>
<comment type="catalytic activity">
    <reaction evidence="1">
        <text>ATP + H2O = ADP + phosphate + H(+)</text>
        <dbReference type="Rhea" id="RHEA:13065"/>
        <dbReference type="ChEBI" id="CHEBI:15377"/>
        <dbReference type="ChEBI" id="CHEBI:15378"/>
        <dbReference type="ChEBI" id="CHEBI:30616"/>
        <dbReference type="ChEBI" id="CHEBI:43474"/>
        <dbReference type="ChEBI" id="CHEBI:456216"/>
        <dbReference type="EC" id="5.6.2.3"/>
    </reaction>
</comment>
<keyword evidence="1" id="KW-0067">ATP-binding</keyword>
<feature type="region of interest" description="Disordered" evidence="2">
    <location>
        <begin position="22"/>
        <end position="42"/>
    </location>
</feature>
<dbReference type="Gene3D" id="3.40.50.300">
    <property type="entry name" value="P-loop containing nucleotide triphosphate hydrolases"/>
    <property type="match status" value="1"/>
</dbReference>
<dbReference type="GO" id="GO:0043139">
    <property type="term" value="F:5'-3' DNA helicase activity"/>
    <property type="evidence" value="ECO:0007669"/>
    <property type="project" value="UniProtKB-EC"/>
</dbReference>
<dbReference type="GO" id="GO:0000723">
    <property type="term" value="P:telomere maintenance"/>
    <property type="evidence" value="ECO:0007669"/>
    <property type="project" value="InterPro"/>
</dbReference>
<dbReference type="PANTHER" id="PTHR10492">
    <property type="match status" value="1"/>
</dbReference>
<dbReference type="InterPro" id="IPR010285">
    <property type="entry name" value="DNA_helicase_pif1-like_DEAD"/>
</dbReference>
<evidence type="ECO:0000313" key="4">
    <source>
        <dbReference type="EMBL" id="KOF97398.1"/>
    </source>
</evidence>
<keyword evidence="1" id="KW-0233">DNA recombination</keyword>
<keyword evidence="1" id="KW-0227">DNA damage</keyword>
<reference evidence="4" key="1">
    <citation type="submission" date="2015-07" db="EMBL/GenBank/DDBJ databases">
        <title>MeaNS - Measles Nucleotide Surveillance Program.</title>
        <authorList>
            <person name="Tran T."/>
            <person name="Druce J."/>
        </authorList>
    </citation>
    <scope>NUCLEOTIDE SEQUENCE</scope>
    <source>
        <strain evidence="4">UCB-OBI-ISO-001</strain>
        <tissue evidence="4">Gonad</tissue>
    </source>
</reference>
<keyword evidence="1" id="KW-0547">Nucleotide-binding</keyword>
<dbReference type="GO" id="GO:0016887">
    <property type="term" value="F:ATP hydrolysis activity"/>
    <property type="evidence" value="ECO:0007669"/>
    <property type="project" value="RHEA"/>
</dbReference>
<feature type="compositionally biased region" description="Polar residues" evidence="2">
    <location>
        <begin position="26"/>
        <end position="42"/>
    </location>
</feature>
<evidence type="ECO:0000256" key="2">
    <source>
        <dbReference type="SAM" id="MobiDB-lite"/>
    </source>
</evidence>
<organism evidence="4">
    <name type="scientific">Octopus bimaculoides</name>
    <name type="common">California two-spotted octopus</name>
    <dbReference type="NCBI Taxonomy" id="37653"/>
    <lineage>
        <taxon>Eukaryota</taxon>
        <taxon>Metazoa</taxon>
        <taxon>Spiralia</taxon>
        <taxon>Lophotrochozoa</taxon>
        <taxon>Mollusca</taxon>
        <taxon>Cephalopoda</taxon>
        <taxon>Coleoidea</taxon>
        <taxon>Octopodiformes</taxon>
        <taxon>Octopoda</taxon>
        <taxon>Incirrata</taxon>
        <taxon>Octopodidae</taxon>
        <taxon>Octopus</taxon>
    </lineage>
</organism>
<evidence type="ECO:0000256" key="1">
    <source>
        <dbReference type="RuleBase" id="RU363044"/>
    </source>
</evidence>
<keyword evidence="1" id="KW-0347">Helicase</keyword>
<sequence>MERVEKFCAAEPEVAKPEEVAIAASSRDTPTSECGSPEVQSSGVVPIRKKSQEFDGKVSWEAYRIQFEMLADQNDWDEGQRAVQLATSLKGPALEVLGQLSKVDRNQYSALVEVLNRKYGTMCQSEVYRARLCTRVRVRGEPLQQLAQDLESTAFNAHINVEFYNSEKSIKYIDDYIHKGSDAAMFSCQQENSRDEVTQYQVGRYISSNEAFWRNFFFYFTLHQRHPAIEQLAVHLENGQSVYFTNANAAQLTQEPKDTTLTAFFKHCQVGPFVQILLYPKQTGSTTFPKGILEETSYNIDALARYVIETESKLLPDQQRAYNTIVDSSGGTGKIFVTKLLLTQVRQHKNIALAVAFSGIAATLLPGGRTVHSTFKLPLNLATSARAQTRHKC</sequence>
<dbReference type="AlphaFoldDB" id="A0A0L8I7D2"/>
<dbReference type="GO" id="GO:0005524">
    <property type="term" value="F:ATP binding"/>
    <property type="evidence" value="ECO:0007669"/>
    <property type="project" value="UniProtKB-KW"/>
</dbReference>
<dbReference type="InterPro" id="IPR027417">
    <property type="entry name" value="P-loop_NTPase"/>
</dbReference>
<evidence type="ECO:0000259" key="3">
    <source>
        <dbReference type="Pfam" id="PF05970"/>
    </source>
</evidence>
<dbReference type="Pfam" id="PF05970">
    <property type="entry name" value="PIF1"/>
    <property type="match status" value="1"/>
</dbReference>
<dbReference type="GO" id="GO:0006281">
    <property type="term" value="P:DNA repair"/>
    <property type="evidence" value="ECO:0007669"/>
    <property type="project" value="UniProtKB-KW"/>
</dbReference>
<keyword evidence="1" id="KW-0234">DNA repair</keyword>
<dbReference type="PANTHER" id="PTHR10492:SF57">
    <property type="entry name" value="ATP-DEPENDENT DNA HELICASE"/>
    <property type="match status" value="1"/>
</dbReference>
<dbReference type="EC" id="5.6.2.3" evidence="1"/>
<dbReference type="GO" id="GO:0006310">
    <property type="term" value="P:DNA recombination"/>
    <property type="evidence" value="ECO:0007669"/>
    <property type="project" value="UniProtKB-KW"/>
</dbReference>
<accession>A0A0L8I7D2</accession>
<name>A0A0L8I7D2_OCTBM</name>
<comment type="similarity">
    <text evidence="1">Belongs to the helicase family.</text>
</comment>
<comment type="cofactor">
    <cofactor evidence="1">
        <name>Mg(2+)</name>
        <dbReference type="ChEBI" id="CHEBI:18420"/>
    </cofactor>
</comment>
<dbReference type="EMBL" id="KQ416325">
    <property type="protein sequence ID" value="KOF97398.1"/>
    <property type="molecule type" value="Genomic_DNA"/>
</dbReference>